<feature type="compositionally biased region" description="Low complexity" evidence="4">
    <location>
        <begin position="263"/>
        <end position="277"/>
    </location>
</feature>
<dbReference type="GO" id="GO:0009277">
    <property type="term" value="C:fungal-type cell wall"/>
    <property type="evidence" value="ECO:0007669"/>
    <property type="project" value="TreeGrafter"/>
</dbReference>
<evidence type="ECO:0000256" key="1">
    <source>
        <dbReference type="ARBA" id="ARBA00022729"/>
    </source>
</evidence>
<dbReference type="InterPro" id="IPR029482">
    <property type="entry name" value="HRXXH"/>
</dbReference>
<evidence type="ECO:0000256" key="3">
    <source>
        <dbReference type="ARBA" id="ARBA00060890"/>
    </source>
</evidence>
<evidence type="ECO:0000313" key="7">
    <source>
        <dbReference type="EMBL" id="RLL93674.1"/>
    </source>
</evidence>
<dbReference type="SUPFAM" id="SSF55486">
    <property type="entry name" value="Metalloproteases ('zincins'), catalytic domain"/>
    <property type="match status" value="1"/>
</dbReference>
<comment type="caution">
    <text evidence="7">The sequence shown here is derived from an EMBL/GenBank/DDBJ whole genome shotgun (WGS) entry which is preliminary data.</text>
</comment>
<dbReference type="GO" id="GO:0005576">
    <property type="term" value="C:extracellular region"/>
    <property type="evidence" value="ECO:0007669"/>
    <property type="project" value="TreeGrafter"/>
</dbReference>
<dbReference type="CDD" id="cd11307">
    <property type="entry name" value="M35_Asp_f2_like"/>
    <property type="match status" value="1"/>
</dbReference>
<dbReference type="InterPro" id="IPR024079">
    <property type="entry name" value="MetalloPept_cat_dom_sf"/>
</dbReference>
<feature type="signal peptide" evidence="5">
    <location>
        <begin position="1"/>
        <end position="19"/>
    </location>
</feature>
<dbReference type="PANTHER" id="PTHR39399:SF1">
    <property type="entry name" value="PROTEIN ZPS1"/>
    <property type="match status" value="1"/>
</dbReference>
<dbReference type="FunFam" id="3.40.390.10:FF:000043">
    <property type="entry name" value="Major allergen Asp F2"/>
    <property type="match status" value="1"/>
</dbReference>
<dbReference type="Pfam" id="PF13933">
    <property type="entry name" value="HRXXH"/>
    <property type="match status" value="1"/>
</dbReference>
<proteinExistence type="inferred from homology"/>
<reference evidence="7 8" key="1">
    <citation type="submission" date="2018-08" db="EMBL/GenBank/DDBJ databases">
        <title>Draft genome sequences of two Aspergillus turcosus clinical strains isolated from bronchoalveolar lavage fluid: one azole-susceptible and the other azole-resistant.</title>
        <authorList>
            <person name="Parent-Michaud M."/>
            <person name="Dufresne P.J."/>
            <person name="Fournier E."/>
            <person name="Martineau C."/>
            <person name="Moreira S."/>
            <person name="Perkins V."/>
            <person name="De Repentigny L."/>
            <person name="Dufresne S.F."/>
        </authorList>
    </citation>
    <scope>NUCLEOTIDE SEQUENCE [LARGE SCALE GENOMIC DNA]</scope>
    <source>
        <strain evidence="7">HMR AF 1038</strain>
    </source>
</reference>
<keyword evidence="1 5" id="KW-0732">Signal</keyword>
<dbReference type="PANTHER" id="PTHR39399">
    <property type="entry name" value="PROTEIN ZPS1"/>
    <property type="match status" value="1"/>
</dbReference>
<dbReference type="GO" id="GO:0008237">
    <property type="term" value="F:metallopeptidase activity"/>
    <property type="evidence" value="ECO:0007669"/>
    <property type="project" value="InterPro"/>
</dbReference>
<dbReference type="AlphaFoldDB" id="A0A421CV58"/>
<dbReference type="GO" id="GO:0009986">
    <property type="term" value="C:cell surface"/>
    <property type="evidence" value="ECO:0007669"/>
    <property type="project" value="TreeGrafter"/>
</dbReference>
<evidence type="ECO:0000259" key="6">
    <source>
        <dbReference type="Pfam" id="PF13933"/>
    </source>
</evidence>
<dbReference type="Gene3D" id="3.40.390.10">
    <property type="entry name" value="Collagenase (Catalytic Domain)"/>
    <property type="match status" value="1"/>
</dbReference>
<evidence type="ECO:0000256" key="4">
    <source>
        <dbReference type="SAM" id="MobiDB-lite"/>
    </source>
</evidence>
<name>A0A421CV58_9EURO</name>
<accession>A0A421CV58</accession>
<dbReference type="STRING" id="1245748.A0A421CV58"/>
<keyword evidence="2" id="KW-0325">Glycoprotein</keyword>
<feature type="region of interest" description="Disordered" evidence="4">
    <location>
        <begin position="246"/>
        <end position="277"/>
    </location>
</feature>
<evidence type="ECO:0000256" key="2">
    <source>
        <dbReference type="ARBA" id="ARBA00023180"/>
    </source>
</evidence>
<organism evidence="7 8">
    <name type="scientific">Aspergillus turcosus</name>
    <dbReference type="NCBI Taxonomy" id="1245748"/>
    <lineage>
        <taxon>Eukaryota</taxon>
        <taxon>Fungi</taxon>
        <taxon>Dikarya</taxon>
        <taxon>Ascomycota</taxon>
        <taxon>Pezizomycotina</taxon>
        <taxon>Eurotiomycetes</taxon>
        <taxon>Eurotiomycetidae</taxon>
        <taxon>Eurotiales</taxon>
        <taxon>Aspergillaceae</taxon>
        <taxon>Aspergillus</taxon>
        <taxon>Aspergillus subgen. Fumigati</taxon>
    </lineage>
</organism>
<feature type="domain" description="Putative peptidase" evidence="6">
    <location>
        <begin position="23"/>
        <end position="248"/>
    </location>
</feature>
<dbReference type="EMBL" id="NIDN02000279">
    <property type="protein sequence ID" value="RLL93674.1"/>
    <property type="molecule type" value="Genomic_DNA"/>
</dbReference>
<keyword evidence="8" id="KW-1185">Reference proteome</keyword>
<dbReference type="OrthoDB" id="4689212at2759"/>
<evidence type="ECO:0000313" key="8">
    <source>
        <dbReference type="Proteomes" id="UP000215289"/>
    </source>
</evidence>
<feature type="chain" id="PRO_5019211895" description="Putative peptidase domain-containing protein" evidence="5">
    <location>
        <begin position="20"/>
        <end position="382"/>
    </location>
</feature>
<gene>
    <name evidence="7" type="ORF">CFD26_102934</name>
</gene>
<sequence length="382" mass="41950">MAPMAALLRLAVLLPLVAALPTSFSPISERATPHEPVLSPWNAGAVTSYPIHSSCNATQRRQIEAGLDEAITLAQHAKAHILRWGNESEIYRKYFGNRPTMEAIGGYDVVINGDKGKVLFRCDNPDGNCALEGWGGHWRGENGTDETVICELSYLKRRSLLTMCGQGYTVSGSKTNTFWASDLLHRLYHMTAVGQGWIEHYADGYEEVIDLAKGNGTEATHDSETLQYFALEAYAFDIAVPGVGCPGESHDHGESESGTAHGSASTPTTTQAPSATADVPVICVNDPDFWGNSENTLHWDGTWSYMILQTIETCSMTILVESIAQSAPHPRYSILALLAQQTERKQKAKSRLESLLLYQEAIHLLPELSKTTPVMRRVCRRC</sequence>
<dbReference type="GO" id="GO:0005178">
    <property type="term" value="F:integrin binding"/>
    <property type="evidence" value="ECO:0007669"/>
    <property type="project" value="TreeGrafter"/>
</dbReference>
<comment type="similarity">
    <text evidence="3">Belongs to the ZPS1 family.</text>
</comment>
<dbReference type="InterPro" id="IPR039124">
    <property type="entry name" value="PRA1-like"/>
</dbReference>
<dbReference type="GO" id="GO:0008270">
    <property type="term" value="F:zinc ion binding"/>
    <property type="evidence" value="ECO:0007669"/>
    <property type="project" value="TreeGrafter"/>
</dbReference>
<protein>
    <recommendedName>
        <fullName evidence="6">Putative peptidase domain-containing protein</fullName>
    </recommendedName>
</protein>
<evidence type="ECO:0000256" key="5">
    <source>
        <dbReference type="SAM" id="SignalP"/>
    </source>
</evidence>
<dbReference type="Proteomes" id="UP000215289">
    <property type="component" value="Unassembled WGS sequence"/>
</dbReference>